<feature type="region of interest" description="Disordered" evidence="4">
    <location>
        <begin position="314"/>
        <end position="344"/>
    </location>
</feature>
<dbReference type="GO" id="GO:0003677">
    <property type="term" value="F:DNA binding"/>
    <property type="evidence" value="ECO:0007669"/>
    <property type="project" value="UniProtKB-KW"/>
</dbReference>
<accession>A0ABN3DJ01</accession>
<keyword evidence="3" id="KW-0804">Transcription</keyword>
<dbReference type="SUPFAM" id="SSF47413">
    <property type="entry name" value="lambda repressor-like DNA-binding domains"/>
    <property type="match status" value="1"/>
</dbReference>
<dbReference type="InterPro" id="IPR010982">
    <property type="entry name" value="Lambda_DNA-bd_dom_sf"/>
</dbReference>
<dbReference type="InterPro" id="IPR028082">
    <property type="entry name" value="Peripla_BP_I"/>
</dbReference>
<evidence type="ECO:0000313" key="7">
    <source>
        <dbReference type="Proteomes" id="UP001500929"/>
    </source>
</evidence>
<organism evidence="6 7">
    <name type="scientific">Herbiconiux moechotypicola</name>
    <dbReference type="NCBI Taxonomy" id="637393"/>
    <lineage>
        <taxon>Bacteria</taxon>
        <taxon>Bacillati</taxon>
        <taxon>Actinomycetota</taxon>
        <taxon>Actinomycetes</taxon>
        <taxon>Micrococcales</taxon>
        <taxon>Microbacteriaceae</taxon>
        <taxon>Herbiconiux</taxon>
    </lineage>
</organism>
<evidence type="ECO:0000256" key="4">
    <source>
        <dbReference type="SAM" id="MobiDB-lite"/>
    </source>
</evidence>
<evidence type="ECO:0000313" key="6">
    <source>
        <dbReference type="EMBL" id="GAA2231991.1"/>
    </source>
</evidence>
<feature type="compositionally biased region" description="Pro residues" evidence="4">
    <location>
        <begin position="321"/>
        <end position="330"/>
    </location>
</feature>
<evidence type="ECO:0000256" key="1">
    <source>
        <dbReference type="ARBA" id="ARBA00023015"/>
    </source>
</evidence>
<dbReference type="SUPFAM" id="SSF53822">
    <property type="entry name" value="Periplasmic binding protein-like I"/>
    <property type="match status" value="1"/>
</dbReference>
<dbReference type="PROSITE" id="PS00356">
    <property type="entry name" value="HTH_LACI_1"/>
    <property type="match status" value="1"/>
</dbReference>
<evidence type="ECO:0000256" key="3">
    <source>
        <dbReference type="ARBA" id="ARBA00023163"/>
    </source>
</evidence>
<dbReference type="SMART" id="SM00354">
    <property type="entry name" value="HTH_LACI"/>
    <property type="match status" value="1"/>
</dbReference>
<keyword evidence="2 6" id="KW-0238">DNA-binding</keyword>
<dbReference type="PANTHER" id="PTHR30146">
    <property type="entry name" value="LACI-RELATED TRANSCRIPTIONAL REPRESSOR"/>
    <property type="match status" value="1"/>
</dbReference>
<dbReference type="Gene3D" id="1.10.260.40">
    <property type="entry name" value="lambda repressor-like DNA-binding domains"/>
    <property type="match status" value="1"/>
</dbReference>
<dbReference type="Pfam" id="PF00356">
    <property type="entry name" value="LacI"/>
    <property type="match status" value="1"/>
</dbReference>
<dbReference type="EMBL" id="BAAAQY010000004">
    <property type="protein sequence ID" value="GAA2231991.1"/>
    <property type="molecule type" value="Genomic_DNA"/>
</dbReference>
<dbReference type="Gene3D" id="3.40.50.2300">
    <property type="match status" value="2"/>
</dbReference>
<keyword evidence="7" id="KW-1185">Reference proteome</keyword>
<dbReference type="PANTHER" id="PTHR30146:SF153">
    <property type="entry name" value="LACTOSE OPERON REPRESSOR"/>
    <property type="match status" value="1"/>
</dbReference>
<dbReference type="Proteomes" id="UP001500929">
    <property type="component" value="Unassembled WGS sequence"/>
</dbReference>
<reference evidence="6 7" key="1">
    <citation type="journal article" date="2019" name="Int. J. Syst. Evol. Microbiol.">
        <title>The Global Catalogue of Microorganisms (GCM) 10K type strain sequencing project: providing services to taxonomists for standard genome sequencing and annotation.</title>
        <authorList>
            <consortium name="The Broad Institute Genomics Platform"/>
            <consortium name="The Broad Institute Genome Sequencing Center for Infectious Disease"/>
            <person name="Wu L."/>
            <person name="Ma J."/>
        </authorList>
    </citation>
    <scope>NUCLEOTIDE SEQUENCE [LARGE SCALE GENOMIC DNA]</scope>
    <source>
        <strain evidence="6 7">JCM 16117</strain>
    </source>
</reference>
<feature type="domain" description="HTH lacI-type" evidence="5">
    <location>
        <begin position="14"/>
        <end position="68"/>
    </location>
</feature>
<dbReference type="InterPro" id="IPR000843">
    <property type="entry name" value="HTH_LacI"/>
</dbReference>
<proteinExistence type="predicted"/>
<name>A0ABN3DJ01_9MICO</name>
<evidence type="ECO:0000259" key="5">
    <source>
        <dbReference type="PROSITE" id="PS50932"/>
    </source>
</evidence>
<comment type="caution">
    <text evidence="6">The sequence shown here is derived from an EMBL/GenBank/DDBJ whole genome shotgun (WGS) entry which is preliminary data.</text>
</comment>
<sequence>MAGEGRAAQPGRAASVFDVAKAAGVSHQTVSRVLNDHPNVRTETRQKVLDAMERLAYRPNFAARTLSSSRSRIIGILSTANGEYGPASTIAAVEAASRAKGYSVTIANADGHSKESVAEAIEVLRNVAAEGIVVVAPQAGVLEALEAAAVGIPHVTTQTLVRHGEQDLAAEQVAGARAAVAHLAELGHRRIGHLAGPGDWIDARSRLEGFRAEMAARGLDADAVAHGDWSAAAGYAAAPELLDRGVTAVFSANDQMALGMLHAAFDAGLDVPRDLSVVGFDDAPESAHYRPPLTTVRQRFDEVGRLAVARLLGEPEGSAPPAAPPAPPPLLVRGSTAPRPAVEH</sequence>
<dbReference type="PROSITE" id="PS50932">
    <property type="entry name" value="HTH_LACI_2"/>
    <property type="match status" value="1"/>
</dbReference>
<dbReference type="Pfam" id="PF13377">
    <property type="entry name" value="Peripla_BP_3"/>
    <property type="match status" value="1"/>
</dbReference>
<dbReference type="InterPro" id="IPR046335">
    <property type="entry name" value="LacI/GalR-like_sensor"/>
</dbReference>
<evidence type="ECO:0000256" key="2">
    <source>
        <dbReference type="ARBA" id="ARBA00023125"/>
    </source>
</evidence>
<gene>
    <name evidence="6" type="ORF">GCM10009851_16270</name>
</gene>
<protein>
    <submittedName>
        <fullName evidence="6">LacI family DNA-binding transcriptional regulator</fullName>
    </submittedName>
</protein>
<dbReference type="CDD" id="cd01574">
    <property type="entry name" value="PBP1_LacI"/>
    <property type="match status" value="1"/>
</dbReference>
<keyword evidence="1" id="KW-0805">Transcription regulation</keyword>
<dbReference type="CDD" id="cd01392">
    <property type="entry name" value="HTH_LacI"/>
    <property type="match status" value="1"/>
</dbReference>